<dbReference type="InterPro" id="IPR005821">
    <property type="entry name" value="Ion_trans_dom"/>
</dbReference>
<dbReference type="RefSeq" id="WP_379591993.1">
    <property type="nucleotide sequence ID" value="NZ_JBHTKK010000011.1"/>
</dbReference>
<dbReference type="InterPro" id="IPR027359">
    <property type="entry name" value="Volt_channel_dom_sf"/>
</dbReference>
<feature type="domain" description="Ion transport" evidence="6">
    <location>
        <begin position="16"/>
        <end position="236"/>
    </location>
</feature>
<comment type="caution">
    <text evidence="7">The sequence shown here is derived from an EMBL/GenBank/DDBJ whole genome shotgun (WGS) entry which is preliminary data.</text>
</comment>
<comment type="subcellular location">
    <subcellularLocation>
        <location evidence="1">Membrane</location>
        <topology evidence="1">Multi-pass membrane protein</topology>
    </subcellularLocation>
</comment>
<keyword evidence="2 5" id="KW-0812">Transmembrane</keyword>
<dbReference type="PANTHER" id="PTHR10037:SF62">
    <property type="entry name" value="SODIUM CHANNEL PROTEIN 60E"/>
    <property type="match status" value="1"/>
</dbReference>
<accession>A0ABW3NJ59</accession>
<feature type="transmembrane region" description="Helical" evidence="5">
    <location>
        <begin position="202"/>
        <end position="226"/>
    </location>
</feature>
<feature type="transmembrane region" description="Helical" evidence="5">
    <location>
        <begin position="49"/>
        <end position="71"/>
    </location>
</feature>
<protein>
    <submittedName>
        <fullName evidence="7">Ion transporter</fullName>
    </submittedName>
</protein>
<gene>
    <name evidence="7" type="ORF">ACFQ19_10295</name>
</gene>
<dbReference type="InterPro" id="IPR043203">
    <property type="entry name" value="VGCC_Ca_Na"/>
</dbReference>
<keyword evidence="3 5" id="KW-1133">Transmembrane helix</keyword>
<evidence type="ECO:0000256" key="3">
    <source>
        <dbReference type="ARBA" id="ARBA00022989"/>
    </source>
</evidence>
<evidence type="ECO:0000313" key="8">
    <source>
        <dbReference type="Proteomes" id="UP001597041"/>
    </source>
</evidence>
<evidence type="ECO:0000256" key="4">
    <source>
        <dbReference type="ARBA" id="ARBA00023136"/>
    </source>
</evidence>
<reference evidence="8" key="1">
    <citation type="journal article" date="2019" name="Int. J. Syst. Evol. Microbiol.">
        <title>The Global Catalogue of Microorganisms (GCM) 10K type strain sequencing project: providing services to taxonomists for standard genome sequencing and annotation.</title>
        <authorList>
            <consortium name="The Broad Institute Genomics Platform"/>
            <consortium name="The Broad Institute Genome Sequencing Center for Infectious Disease"/>
            <person name="Wu L."/>
            <person name="Ma J."/>
        </authorList>
    </citation>
    <scope>NUCLEOTIDE SEQUENCE [LARGE SCALE GENOMIC DNA]</scope>
    <source>
        <strain evidence="8">CCUG 56608</strain>
    </source>
</reference>
<dbReference type="Pfam" id="PF00520">
    <property type="entry name" value="Ion_trans"/>
    <property type="match status" value="1"/>
</dbReference>
<evidence type="ECO:0000256" key="2">
    <source>
        <dbReference type="ARBA" id="ARBA00022692"/>
    </source>
</evidence>
<dbReference type="Proteomes" id="UP001597041">
    <property type="component" value="Unassembled WGS sequence"/>
</dbReference>
<name>A0ABW3NJ59_9BACI</name>
<keyword evidence="4 5" id="KW-0472">Membrane</keyword>
<dbReference type="EMBL" id="JBHTKK010000011">
    <property type="protein sequence ID" value="MFD1066411.1"/>
    <property type="molecule type" value="Genomic_DNA"/>
</dbReference>
<dbReference type="SUPFAM" id="SSF81324">
    <property type="entry name" value="Voltage-gated potassium channels"/>
    <property type="match status" value="1"/>
</dbReference>
<evidence type="ECO:0000256" key="5">
    <source>
        <dbReference type="SAM" id="Phobius"/>
    </source>
</evidence>
<feature type="transmembrane region" description="Helical" evidence="5">
    <location>
        <begin position="83"/>
        <end position="105"/>
    </location>
</feature>
<dbReference type="PRINTS" id="PR00169">
    <property type="entry name" value="KCHANNEL"/>
</dbReference>
<dbReference type="PANTHER" id="PTHR10037">
    <property type="entry name" value="VOLTAGE-GATED CATION CHANNEL CALCIUM AND SODIUM"/>
    <property type="match status" value="1"/>
</dbReference>
<organism evidence="7 8">
    <name type="scientific">Oceanobacillus locisalsi</name>
    <dbReference type="NCBI Taxonomy" id="546107"/>
    <lineage>
        <taxon>Bacteria</taxon>
        <taxon>Bacillati</taxon>
        <taxon>Bacillota</taxon>
        <taxon>Bacilli</taxon>
        <taxon>Bacillales</taxon>
        <taxon>Bacillaceae</taxon>
        <taxon>Oceanobacillus</taxon>
    </lineage>
</organism>
<evidence type="ECO:0000313" key="7">
    <source>
        <dbReference type="EMBL" id="MFD1066411.1"/>
    </source>
</evidence>
<proteinExistence type="predicted"/>
<dbReference type="Gene3D" id="1.20.120.350">
    <property type="entry name" value="Voltage-gated potassium channels. Chain C"/>
    <property type="match status" value="1"/>
</dbReference>
<evidence type="ECO:0000256" key="1">
    <source>
        <dbReference type="ARBA" id="ARBA00004141"/>
    </source>
</evidence>
<sequence>MLKKSIQAKCAAITENKIFTNTIIGLIIFNAIIVGAETYPAVYNNFASAVYWIDALLLIIFTIEIIIRLIGSPSLISFFKRPWNVFDFVIVLGSIVFIGSSYITVLRILRVLRVLRAISIIPSLRKIVNALLLTIPSMGTIMILLGLFFYVYAVIGTTLFASISPEYFGSLHRTMLTLFQIITLDSWASNVMYPILEQDPSYWWYFVTFILIGAFVIVNLFVGVIVNNVEEANREEEPSPTDRKLEEMDKELKEIKALLNERSEK</sequence>
<feature type="transmembrane region" description="Helical" evidence="5">
    <location>
        <begin position="21"/>
        <end position="43"/>
    </location>
</feature>
<evidence type="ECO:0000259" key="6">
    <source>
        <dbReference type="Pfam" id="PF00520"/>
    </source>
</evidence>
<keyword evidence="8" id="KW-1185">Reference proteome</keyword>
<dbReference type="Gene3D" id="1.10.287.70">
    <property type="match status" value="1"/>
</dbReference>